<keyword evidence="2" id="KW-0732">Signal</keyword>
<dbReference type="Gene3D" id="3.40.390.10">
    <property type="entry name" value="Collagenase (Catalytic Domain)"/>
    <property type="match status" value="1"/>
</dbReference>
<name>W4G076_APHAT</name>
<evidence type="ECO:0000256" key="2">
    <source>
        <dbReference type="SAM" id="SignalP"/>
    </source>
</evidence>
<proteinExistence type="predicted"/>
<dbReference type="GO" id="GO:0005886">
    <property type="term" value="C:plasma membrane"/>
    <property type="evidence" value="ECO:0007669"/>
    <property type="project" value="TreeGrafter"/>
</dbReference>
<dbReference type="Gene3D" id="1.10.1380.10">
    <property type="entry name" value="Neutral endopeptidase , domain2"/>
    <property type="match status" value="1"/>
</dbReference>
<accession>W4G076</accession>
<dbReference type="InterPro" id="IPR000718">
    <property type="entry name" value="Peptidase_M13"/>
</dbReference>
<dbReference type="RefSeq" id="XP_009837302.1">
    <property type="nucleotide sequence ID" value="XM_009839000.1"/>
</dbReference>
<dbReference type="AlphaFoldDB" id="W4G076"/>
<reference evidence="4" key="1">
    <citation type="submission" date="2013-12" db="EMBL/GenBank/DDBJ databases">
        <title>The Genome Sequence of Aphanomyces astaci APO3.</title>
        <authorList>
            <consortium name="The Broad Institute Genomics Platform"/>
            <person name="Russ C."/>
            <person name="Tyler B."/>
            <person name="van West P."/>
            <person name="Dieguez-Uribeondo J."/>
            <person name="Young S.K."/>
            <person name="Zeng Q."/>
            <person name="Gargeya S."/>
            <person name="Fitzgerald M."/>
            <person name="Abouelleil A."/>
            <person name="Alvarado L."/>
            <person name="Chapman S.B."/>
            <person name="Gainer-Dewar J."/>
            <person name="Goldberg J."/>
            <person name="Griggs A."/>
            <person name="Gujja S."/>
            <person name="Hansen M."/>
            <person name="Howarth C."/>
            <person name="Imamovic A."/>
            <person name="Ireland A."/>
            <person name="Larimer J."/>
            <person name="McCowan C."/>
            <person name="Murphy C."/>
            <person name="Pearson M."/>
            <person name="Poon T.W."/>
            <person name="Priest M."/>
            <person name="Roberts A."/>
            <person name="Saif S."/>
            <person name="Shea T."/>
            <person name="Sykes S."/>
            <person name="Wortman J."/>
            <person name="Nusbaum C."/>
            <person name="Birren B."/>
        </authorList>
    </citation>
    <scope>NUCLEOTIDE SEQUENCE [LARGE SCALE GENOMIC DNA]</scope>
    <source>
        <strain evidence="4">APO3</strain>
    </source>
</reference>
<gene>
    <name evidence="4" type="ORF">H257_11921</name>
</gene>
<dbReference type="InterPro" id="IPR042089">
    <property type="entry name" value="Peptidase_M13_dom_2"/>
</dbReference>
<dbReference type="PANTHER" id="PTHR11733:SF167">
    <property type="entry name" value="FI17812P1-RELATED"/>
    <property type="match status" value="1"/>
</dbReference>
<protein>
    <recommendedName>
        <fullName evidence="3">Peptidase M13 N-terminal domain-containing protein</fullName>
    </recommendedName>
</protein>
<dbReference type="OrthoDB" id="6475849at2759"/>
<dbReference type="InterPro" id="IPR024079">
    <property type="entry name" value="MetalloPept_cat_dom_sf"/>
</dbReference>
<feature type="domain" description="Peptidase M13 N-terminal" evidence="3">
    <location>
        <begin position="37"/>
        <end position="149"/>
    </location>
</feature>
<evidence type="ECO:0000313" key="4">
    <source>
        <dbReference type="EMBL" id="ETV73097.1"/>
    </source>
</evidence>
<sequence length="238" mass="26977">MVKVLISLSVLTAVAMAGSVTELPESVTKLIDYSINPCDHYYQYSCGMWHKDDVLPPDVYHIDTSFNKLDIQNEVVLTKIFSDNKTKLRKFGEFYNSCLDTATLSSLGLTPLEDSFKAIRSASTKLDLLIVAAKLAKNGIPAFVEVNAGVEFLHVCIPRSKTLKSQLAATKNIGQLFDCPDLPVKLRQDLRVLTRHQRVVINKLRAQIPESEELRRPQRYPRDHRLIDPPERSNRRTE</sequence>
<dbReference type="VEuPathDB" id="FungiDB:H257_11921"/>
<dbReference type="PROSITE" id="PS51885">
    <property type="entry name" value="NEPRILYSIN"/>
    <property type="match status" value="1"/>
</dbReference>
<dbReference type="EMBL" id="KI913150">
    <property type="protein sequence ID" value="ETV73097.1"/>
    <property type="molecule type" value="Genomic_DNA"/>
</dbReference>
<feature type="chain" id="PRO_5004840825" description="Peptidase M13 N-terminal domain-containing protein" evidence="2">
    <location>
        <begin position="18"/>
        <end position="238"/>
    </location>
</feature>
<dbReference type="SUPFAM" id="SSF55486">
    <property type="entry name" value="Metalloproteases ('zincins'), catalytic domain"/>
    <property type="match status" value="1"/>
</dbReference>
<dbReference type="Pfam" id="PF05649">
    <property type="entry name" value="Peptidase_M13_N"/>
    <property type="match status" value="1"/>
</dbReference>
<organism evidence="4">
    <name type="scientific">Aphanomyces astaci</name>
    <name type="common">Crayfish plague agent</name>
    <dbReference type="NCBI Taxonomy" id="112090"/>
    <lineage>
        <taxon>Eukaryota</taxon>
        <taxon>Sar</taxon>
        <taxon>Stramenopiles</taxon>
        <taxon>Oomycota</taxon>
        <taxon>Saprolegniomycetes</taxon>
        <taxon>Saprolegniales</taxon>
        <taxon>Verrucalvaceae</taxon>
        <taxon>Aphanomyces</taxon>
    </lineage>
</organism>
<dbReference type="PANTHER" id="PTHR11733">
    <property type="entry name" value="ZINC METALLOPROTEASE FAMILY M13 NEPRILYSIN-RELATED"/>
    <property type="match status" value="1"/>
</dbReference>
<dbReference type="GeneID" id="20813917"/>
<dbReference type="GO" id="GO:0004222">
    <property type="term" value="F:metalloendopeptidase activity"/>
    <property type="evidence" value="ECO:0007669"/>
    <property type="project" value="InterPro"/>
</dbReference>
<dbReference type="GO" id="GO:0016485">
    <property type="term" value="P:protein processing"/>
    <property type="evidence" value="ECO:0007669"/>
    <property type="project" value="TreeGrafter"/>
</dbReference>
<feature type="region of interest" description="Disordered" evidence="1">
    <location>
        <begin position="212"/>
        <end position="238"/>
    </location>
</feature>
<evidence type="ECO:0000259" key="3">
    <source>
        <dbReference type="Pfam" id="PF05649"/>
    </source>
</evidence>
<evidence type="ECO:0000256" key="1">
    <source>
        <dbReference type="SAM" id="MobiDB-lite"/>
    </source>
</evidence>
<feature type="signal peptide" evidence="2">
    <location>
        <begin position="1"/>
        <end position="17"/>
    </location>
</feature>
<dbReference type="InterPro" id="IPR008753">
    <property type="entry name" value="Peptidase_M13_N"/>
</dbReference>